<dbReference type="Gene3D" id="2.60.40.3960">
    <property type="entry name" value="Velvet domain"/>
    <property type="match status" value="1"/>
</dbReference>
<proteinExistence type="predicted"/>
<dbReference type="Proteomes" id="UP001218218">
    <property type="component" value="Unassembled WGS sequence"/>
</dbReference>
<keyword evidence="7" id="KW-1185">Reference proteome</keyword>
<dbReference type="PANTHER" id="PTHR33572:SF3">
    <property type="entry name" value="VELVET COMPLEX SUBUNIT B"/>
    <property type="match status" value="1"/>
</dbReference>
<name>A0AAD6Z5S4_9AGAR</name>
<keyword evidence="4" id="KW-0539">Nucleus</keyword>
<dbReference type="Pfam" id="PF11754">
    <property type="entry name" value="Velvet"/>
    <property type="match status" value="1"/>
</dbReference>
<evidence type="ECO:0000256" key="3">
    <source>
        <dbReference type="ARBA" id="ARBA00023163"/>
    </source>
</evidence>
<evidence type="ECO:0000313" key="7">
    <source>
        <dbReference type="Proteomes" id="UP001218218"/>
    </source>
</evidence>
<evidence type="ECO:0000256" key="4">
    <source>
        <dbReference type="ARBA" id="ARBA00023242"/>
    </source>
</evidence>
<gene>
    <name evidence="6" type="ORF">DFH08DRAFT_719620</name>
</gene>
<reference evidence="6" key="1">
    <citation type="submission" date="2023-03" db="EMBL/GenBank/DDBJ databases">
        <title>Massive genome expansion in bonnet fungi (Mycena s.s.) driven by repeated elements and novel gene families across ecological guilds.</title>
        <authorList>
            <consortium name="Lawrence Berkeley National Laboratory"/>
            <person name="Harder C.B."/>
            <person name="Miyauchi S."/>
            <person name="Viragh M."/>
            <person name="Kuo A."/>
            <person name="Thoen E."/>
            <person name="Andreopoulos B."/>
            <person name="Lu D."/>
            <person name="Skrede I."/>
            <person name="Drula E."/>
            <person name="Henrissat B."/>
            <person name="Morin E."/>
            <person name="Kohler A."/>
            <person name="Barry K."/>
            <person name="LaButti K."/>
            <person name="Morin E."/>
            <person name="Salamov A."/>
            <person name="Lipzen A."/>
            <person name="Mereny Z."/>
            <person name="Hegedus B."/>
            <person name="Baldrian P."/>
            <person name="Stursova M."/>
            <person name="Weitz H."/>
            <person name="Taylor A."/>
            <person name="Grigoriev I.V."/>
            <person name="Nagy L.G."/>
            <person name="Martin F."/>
            <person name="Kauserud H."/>
        </authorList>
    </citation>
    <scope>NUCLEOTIDE SEQUENCE</scope>
    <source>
        <strain evidence="6">CBHHK002</strain>
    </source>
</reference>
<dbReference type="EMBL" id="JARIHO010000084">
    <property type="protein sequence ID" value="KAJ7308682.1"/>
    <property type="molecule type" value="Genomic_DNA"/>
</dbReference>
<dbReference type="InterPro" id="IPR037525">
    <property type="entry name" value="Velvet_dom"/>
</dbReference>
<feature type="domain" description="Velvet" evidence="5">
    <location>
        <begin position="35"/>
        <end position="243"/>
    </location>
</feature>
<comment type="caution">
    <text evidence="6">The sequence shown here is derived from an EMBL/GenBank/DDBJ whole genome shotgun (WGS) entry which is preliminary data.</text>
</comment>
<evidence type="ECO:0000259" key="5">
    <source>
        <dbReference type="PROSITE" id="PS51821"/>
    </source>
</evidence>
<keyword evidence="3" id="KW-0804">Transcription</keyword>
<comment type="subcellular location">
    <subcellularLocation>
        <location evidence="1">Nucleus</location>
    </subcellularLocation>
</comment>
<dbReference type="PROSITE" id="PS51821">
    <property type="entry name" value="VELVET"/>
    <property type="match status" value="1"/>
</dbReference>
<organism evidence="6 7">
    <name type="scientific">Mycena albidolilacea</name>
    <dbReference type="NCBI Taxonomy" id="1033008"/>
    <lineage>
        <taxon>Eukaryota</taxon>
        <taxon>Fungi</taxon>
        <taxon>Dikarya</taxon>
        <taxon>Basidiomycota</taxon>
        <taxon>Agaricomycotina</taxon>
        <taxon>Agaricomycetes</taxon>
        <taxon>Agaricomycetidae</taxon>
        <taxon>Agaricales</taxon>
        <taxon>Marasmiineae</taxon>
        <taxon>Mycenaceae</taxon>
        <taxon>Mycena</taxon>
    </lineage>
</organism>
<dbReference type="InterPro" id="IPR038491">
    <property type="entry name" value="Velvet_dom_sf"/>
</dbReference>
<dbReference type="AlphaFoldDB" id="A0AAD6Z5S4"/>
<dbReference type="InterPro" id="IPR021740">
    <property type="entry name" value="Velvet"/>
</dbReference>
<sequence length="282" mass="31772">MPHQSGSDHNQYLTDRLGKRLIGGPIYFTAGQFAGKIIHARLQEMQAPVFGRKTISEFREARVDRRPLDPPPVAWLRLFEVFNIGTACETQLEMNYDDIDPSGLMCTVELFPVPSPESMLPNATTDFALSPVDEIWFSKSPDNATTKLVGTTFVQADSIPWKGRTCLLFTFADLAVKIEGFFILKYRFFDIFSTPGDDTDPPIQAECCSAPLRIYSTKVCPRLGPSTELSKHLAHYGVRLNVRATERKRKYQERDVRSPFTTQILRDQAKSESADDERAAAT</sequence>
<dbReference type="PANTHER" id="PTHR33572">
    <property type="entry name" value="SPORE DEVELOPMENT REGULATOR VOSA"/>
    <property type="match status" value="1"/>
</dbReference>
<protein>
    <submittedName>
        <fullName evidence="6">Velvet factor-domain-containing protein</fullName>
    </submittedName>
</protein>
<evidence type="ECO:0000256" key="1">
    <source>
        <dbReference type="ARBA" id="ARBA00004123"/>
    </source>
</evidence>
<evidence type="ECO:0000313" key="6">
    <source>
        <dbReference type="EMBL" id="KAJ7308682.1"/>
    </source>
</evidence>
<dbReference type="GO" id="GO:0005634">
    <property type="term" value="C:nucleus"/>
    <property type="evidence" value="ECO:0007669"/>
    <property type="project" value="UniProtKB-SubCell"/>
</dbReference>
<accession>A0AAD6Z5S4</accession>
<keyword evidence="2" id="KW-0805">Transcription regulation</keyword>
<evidence type="ECO:0000256" key="2">
    <source>
        <dbReference type="ARBA" id="ARBA00023015"/>
    </source>
</evidence>